<evidence type="ECO:0008006" key="2">
    <source>
        <dbReference type="Google" id="ProtNLM"/>
    </source>
</evidence>
<name>A0A0W8FTG8_9ZZZZ</name>
<dbReference type="EMBL" id="LNQE01000858">
    <property type="protein sequence ID" value="KUG24170.1"/>
    <property type="molecule type" value="Genomic_DNA"/>
</dbReference>
<evidence type="ECO:0000313" key="1">
    <source>
        <dbReference type="EMBL" id="KUG24170.1"/>
    </source>
</evidence>
<dbReference type="AlphaFoldDB" id="A0A0W8FTG8"/>
<dbReference type="SUPFAM" id="SSF47336">
    <property type="entry name" value="ACP-like"/>
    <property type="match status" value="1"/>
</dbReference>
<reference evidence="1" key="1">
    <citation type="journal article" date="2015" name="Proc. Natl. Acad. Sci. U.S.A.">
        <title>Networks of energetic and metabolic interactions define dynamics in microbial communities.</title>
        <authorList>
            <person name="Embree M."/>
            <person name="Liu J.K."/>
            <person name="Al-Bassam M.M."/>
            <person name="Zengler K."/>
        </authorList>
    </citation>
    <scope>NUCLEOTIDE SEQUENCE</scope>
</reference>
<accession>A0A0W8FTG8</accession>
<comment type="caution">
    <text evidence="1">The sequence shown here is derived from an EMBL/GenBank/DDBJ whole genome shotgun (WGS) entry which is preliminary data.</text>
</comment>
<dbReference type="InterPro" id="IPR036736">
    <property type="entry name" value="ACP-like_sf"/>
</dbReference>
<dbReference type="Gene3D" id="1.10.1200.10">
    <property type="entry name" value="ACP-like"/>
    <property type="match status" value="1"/>
</dbReference>
<sequence length="82" mass="8957">MEGKLTKKEFIEKLEELTEAESGTFTEKTVLGETARWDSLIIVGFMAMVDESMGFAPSPKDIARCKTIGDLLTIVSSGIKGE</sequence>
<organism evidence="1">
    <name type="scientific">hydrocarbon metagenome</name>
    <dbReference type="NCBI Taxonomy" id="938273"/>
    <lineage>
        <taxon>unclassified sequences</taxon>
        <taxon>metagenomes</taxon>
        <taxon>ecological metagenomes</taxon>
    </lineage>
</organism>
<gene>
    <name evidence="1" type="ORF">ASZ90_006019</name>
</gene>
<proteinExistence type="predicted"/>
<protein>
    <recommendedName>
        <fullName evidence="2">Acyl carrier protein</fullName>
    </recommendedName>
</protein>